<organism evidence="2 3">
    <name type="scientific">Blastomonas natatoria</name>
    <dbReference type="NCBI Taxonomy" id="34015"/>
    <lineage>
        <taxon>Bacteria</taxon>
        <taxon>Pseudomonadati</taxon>
        <taxon>Pseudomonadota</taxon>
        <taxon>Alphaproteobacteria</taxon>
        <taxon>Sphingomonadales</taxon>
        <taxon>Sphingomonadaceae</taxon>
        <taxon>Blastomonas</taxon>
    </lineage>
</organism>
<comment type="caution">
    <text evidence="2">The sequence shown here is derived from an EMBL/GenBank/DDBJ whole genome shotgun (WGS) entry which is preliminary data.</text>
</comment>
<dbReference type="AlphaFoldDB" id="A0A2V3UYP1"/>
<evidence type="ECO:0000313" key="3">
    <source>
        <dbReference type="Proteomes" id="UP000248014"/>
    </source>
</evidence>
<gene>
    <name evidence="2" type="ORF">C7451_108220</name>
</gene>
<dbReference type="Proteomes" id="UP000248014">
    <property type="component" value="Unassembled WGS sequence"/>
</dbReference>
<evidence type="ECO:0000256" key="1">
    <source>
        <dbReference type="SAM" id="SignalP"/>
    </source>
</evidence>
<dbReference type="EMBL" id="QJJM01000008">
    <property type="protein sequence ID" value="PXW74556.1"/>
    <property type="molecule type" value="Genomic_DNA"/>
</dbReference>
<name>A0A2V3UYP1_9SPHN</name>
<sequence length="280" mass="29031">MRSLSSTTMLAAAGLILFAAGSLATAPSAEAQGRTTGRLELPREKGLCPYRWNRETDTFCVPSLAANPTPAVYVRQNKSVACDQGYFVDTDNDLVCTSYDRMTARFADVSGGIARAGILNRCPTGWRASTNNKQCFTEIKNAPIPRLKNGKPCAPGELDDWGIWCTSNYEHLSYAEIDLAATRDFNDIYANAMNDGLDYNSIPSGLSPDAKVFFKGADKSSGASAAGSSSSGQPAAANAADCISGSDVGAAVGGAFGGRTGAALGGALGGLGKKKKKGGC</sequence>
<keyword evidence="3" id="KW-1185">Reference proteome</keyword>
<protein>
    <submittedName>
        <fullName evidence="2">Uncharacterized protein</fullName>
    </submittedName>
</protein>
<keyword evidence="1" id="KW-0732">Signal</keyword>
<accession>A0A2V3UYP1</accession>
<proteinExistence type="predicted"/>
<feature type="signal peptide" evidence="1">
    <location>
        <begin position="1"/>
        <end position="31"/>
    </location>
</feature>
<evidence type="ECO:0000313" key="2">
    <source>
        <dbReference type="EMBL" id="PXW74556.1"/>
    </source>
</evidence>
<reference evidence="2 3" key="1">
    <citation type="submission" date="2018-05" db="EMBL/GenBank/DDBJ databases">
        <title>Genomic Encyclopedia of Type Strains, Phase IV (KMG-IV): sequencing the most valuable type-strain genomes for metagenomic binning, comparative biology and taxonomic classification.</title>
        <authorList>
            <person name="Goeker M."/>
        </authorList>
    </citation>
    <scope>NUCLEOTIDE SEQUENCE [LARGE SCALE GENOMIC DNA]</scope>
    <source>
        <strain evidence="2 3">DSM 3183</strain>
    </source>
</reference>
<feature type="chain" id="PRO_5015852808" evidence="1">
    <location>
        <begin position="32"/>
        <end position="280"/>
    </location>
</feature>